<dbReference type="AlphaFoldDB" id="A0A0L0F8R2"/>
<name>A0A0L0F8R2_9EUKA</name>
<dbReference type="RefSeq" id="XP_014147011.1">
    <property type="nucleotide sequence ID" value="XM_014291536.1"/>
</dbReference>
<evidence type="ECO:0000256" key="1">
    <source>
        <dbReference type="SAM" id="MobiDB-lite"/>
    </source>
</evidence>
<feature type="region of interest" description="Disordered" evidence="1">
    <location>
        <begin position="1"/>
        <end position="22"/>
    </location>
</feature>
<dbReference type="Proteomes" id="UP000054560">
    <property type="component" value="Unassembled WGS sequence"/>
</dbReference>
<organism evidence="2 3">
    <name type="scientific">Sphaeroforma arctica JP610</name>
    <dbReference type="NCBI Taxonomy" id="667725"/>
    <lineage>
        <taxon>Eukaryota</taxon>
        <taxon>Ichthyosporea</taxon>
        <taxon>Ichthyophonida</taxon>
        <taxon>Sphaeroforma</taxon>
    </lineage>
</organism>
<reference evidence="2 3" key="1">
    <citation type="submission" date="2011-02" db="EMBL/GenBank/DDBJ databases">
        <title>The Genome Sequence of Sphaeroforma arctica JP610.</title>
        <authorList>
            <consortium name="The Broad Institute Genome Sequencing Platform"/>
            <person name="Russ C."/>
            <person name="Cuomo C."/>
            <person name="Young S.K."/>
            <person name="Zeng Q."/>
            <person name="Gargeya S."/>
            <person name="Alvarado L."/>
            <person name="Berlin A."/>
            <person name="Chapman S.B."/>
            <person name="Chen Z."/>
            <person name="Freedman E."/>
            <person name="Gellesch M."/>
            <person name="Goldberg J."/>
            <person name="Griggs A."/>
            <person name="Gujja S."/>
            <person name="Heilman E."/>
            <person name="Heiman D."/>
            <person name="Howarth C."/>
            <person name="Mehta T."/>
            <person name="Neiman D."/>
            <person name="Pearson M."/>
            <person name="Roberts A."/>
            <person name="Saif S."/>
            <person name="Shea T."/>
            <person name="Shenoy N."/>
            <person name="Sisk P."/>
            <person name="Stolte C."/>
            <person name="Sykes S."/>
            <person name="White J."/>
            <person name="Yandava C."/>
            <person name="Burger G."/>
            <person name="Gray M.W."/>
            <person name="Holland P.W.H."/>
            <person name="King N."/>
            <person name="Lang F.B.F."/>
            <person name="Roger A.J."/>
            <person name="Ruiz-Trillo I."/>
            <person name="Haas B."/>
            <person name="Nusbaum C."/>
            <person name="Birren B."/>
        </authorList>
    </citation>
    <scope>NUCLEOTIDE SEQUENCE [LARGE SCALE GENOMIC DNA]</scope>
    <source>
        <strain evidence="2 3">JP610</strain>
    </source>
</reference>
<accession>A0A0L0F8R2</accession>
<protein>
    <submittedName>
        <fullName evidence="2">Uncharacterized protein</fullName>
    </submittedName>
</protein>
<evidence type="ECO:0000313" key="3">
    <source>
        <dbReference type="Proteomes" id="UP000054560"/>
    </source>
</evidence>
<keyword evidence="3" id="KW-1185">Reference proteome</keyword>
<proteinExistence type="predicted"/>
<gene>
    <name evidence="2" type="ORF">SARC_14333</name>
</gene>
<sequence length="74" mass="8378">MRKSPKVTFNLDMNNEQNYSSDDEGVRAFSAIADYVESDIELSDEDMPEAIMATTENCPGFVIKTNIEPDEREL</sequence>
<feature type="compositionally biased region" description="Polar residues" evidence="1">
    <location>
        <begin position="11"/>
        <end position="20"/>
    </location>
</feature>
<evidence type="ECO:0000313" key="2">
    <source>
        <dbReference type="EMBL" id="KNC73109.1"/>
    </source>
</evidence>
<dbReference type="EMBL" id="KQ246070">
    <property type="protein sequence ID" value="KNC73109.1"/>
    <property type="molecule type" value="Genomic_DNA"/>
</dbReference>
<dbReference type="GeneID" id="25914837"/>